<dbReference type="PRINTS" id="PR00930">
    <property type="entry name" value="HIGHMOBLTYIY"/>
</dbReference>
<dbReference type="AlphaFoldDB" id="A0AAE1TQI6"/>
<dbReference type="SMART" id="SM00384">
    <property type="entry name" value="AT_hook"/>
    <property type="match status" value="2"/>
</dbReference>
<keyword evidence="5" id="KW-1185">Reference proteome</keyword>
<dbReference type="GO" id="GO:0000785">
    <property type="term" value="C:chromatin"/>
    <property type="evidence" value="ECO:0007669"/>
    <property type="project" value="InterPro"/>
</dbReference>
<proteinExistence type="predicted"/>
<dbReference type="Proteomes" id="UP001292094">
    <property type="component" value="Unassembled WGS sequence"/>
</dbReference>
<evidence type="ECO:0000313" key="4">
    <source>
        <dbReference type="EMBL" id="KAK4294393.1"/>
    </source>
</evidence>
<feature type="region of interest" description="Disordered" evidence="3">
    <location>
        <begin position="11"/>
        <end position="108"/>
    </location>
</feature>
<dbReference type="GO" id="GO:0003677">
    <property type="term" value="F:DNA binding"/>
    <property type="evidence" value="ECO:0007669"/>
    <property type="project" value="UniProtKB-KW"/>
</dbReference>
<comment type="caution">
    <text evidence="4">The sequence shown here is derived from an EMBL/GenBank/DDBJ whole genome shotgun (WGS) entry which is preliminary data.</text>
</comment>
<organism evidence="4 5">
    <name type="scientific">Petrolisthes manimaculis</name>
    <dbReference type="NCBI Taxonomy" id="1843537"/>
    <lineage>
        <taxon>Eukaryota</taxon>
        <taxon>Metazoa</taxon>
        <taxon>Ecdysozoa</taxon>
        <taxon>Arthropoda</taxon>
        <taxon>Crustacea</taxon>
        <taxon>Multicrustacea</taxon>
        <taxon>Malacostraca</taxon>
        <taxon>Eumalacostraca</taxon>
        <taxon>Eucarida</taxon>
        <taxon>Decapoda</taxon>
        <taxon>Pleocyemata</taxon>
        <taxon>Anomura</taxon>
        <taxon>Galatheoidea</taxon>
        <taxon>Porcellanidae</taxon>
        <taxon>Petrolisthes</taxon>
    </lineage>
</organism>
<dbReference type="InterPro" id="IPR017956">
    <property type="entry name" value="AT_hook_DNA-bd_motif"/>
</dbReference>
<dbReference type="GO" id="GO:0006355">
    <property type="term" value="P:regulation of DNA-templated transcription"/>
    <property type="evidence" value="ECO:0007669"/>
    <property type="project" value="InterPro"/>
</dbReference>
<dbReference type="GO" id="GO:0005634">
    <property type="term" value="C:nucleus"/>
    <property type="evidence" value="ECO:0007669"/>
    <property type="project" value="InterPro"/>
</dbReference>
<feature type="compositionally biased region" description="Basic residues" evidence="3">
    <location>
        <begin position="61"/>
        <end position="91"/>
    </location>
</feature>
<evidence type="ECO:0000256" key="1">
    <source>
        <dbReference type="ARBA" id="ARBA00022737"/>
    </source>
</evidence>
<accession>A0AAE1TQI6</accession>
<evidence type="ECO:0000256" key="2">
    <source>
        <dbReference type="ARBA" id="ARBA00023125"/>
    </source>
</evidence>
<evidence type="ECO:0000313" key="5">
    <source>
        <dbReference type="Proteomes" id="UP001292094"/>
    </source>
</evidence>
<name>A0AAE1TQI6_9EUCA</name>
<protein>
    <submittedName>
        <fullName evidence="4">Uncharacterized protein</fullName>
    </submittedName>
</protein>
<keyword evidence="1" id="KW-0677">Repeat</keyword>
<keyword evidence="2" id="KW-0238">DNA-binding</keyword>
<evidence type="ECO:0000256" key="3">
    <source>
        <dbReference type="SAM" id="MobiDB-lite"/>
    </source>
</evidence>
<dbReference type="PRINTS" id="PR00929">
    <property type="entry name" value="ATHOOK"/>
</dbReference>
<feature type="compositionally biased region" description="Acidic residues" evidence="3">
    <location>
        <begin position="97"/>
        <end position="108"/>
    </location>
</feature>
<dbReference type="EMBL" id="JAWZYT010004300">
    <property type="protein sequence ID" value="KAK4294393.1"/>
    <property type="molecule type" value="Genomic_DNA"/>
</dbReference>
<gene>
    <name evidence="4" type="ORF">Pmani_032977</name>
</gene>
<dbReference type="InterPro" id="IPR000116">
    <property type="entry name" value="HMGA"/>
</dbReference>
<sequence>MLDEIIVIYVHYDSLKPSEIMGEVDSADTPKRKRGRPRKPENEKVATKRKAATSDDGSAPKRGRGRPKGSKNKPAKKTTTKGSSKRGRKSAAKTEEVEAEEEEEEEAE</sequence>
<reference evidence="4" key="1">
    <citation type="submission" date="2023-11" db="EMBL/GenBank/DDBJ databases">
        <title>Genome assemblies of two species of porcelain crab, Petrolisthes cinctipes and Petrolisthes manimaculis (Anomura: Porcellanidae).</title>
        <authorList>
            <person name="Angst P."/>
        </authorList>
    </citation>
    <scope>NUCLEOTIDE SEQUENCE</scope>
    <source>
        <strain evidence="4">PB745_02</strain>
        <tissue evidence="4">Gill</tissue>
    </source>
</reference>